<feature type="non-terminal residue" evidence="3">
    <location>
        <position position="1"/>
    </location>
</feature>
<dbReference type="InterPro" id="IPR045864">
    <property type="entry name" value="aa-tRNA-synth_II/BPL/LPL"/>
</dbReference>
<dbReference type="Proteomes" id="UP000236333">
    <property type="component" value="Unassembled WGS sequence"/>
</dbReference>
<keyword evidence="3" id="KW-0436">Ligase</keyword>
<protein>
    <submittedName>
        <fullName evidence="3">Serine--tRNA ligase</fullName>
    </submittedName>
</protein>
<dbReference type="EMBL" id="PGGS01003995">
    <property type="protein sequence ID" value="PNG99130.1"/>
    <property type="molecule type" value="Genomic_DNA"/>
</dbReference>
<name>A0A2J7ZFT2_9CHLO</name>
<feature type="compositionally biased region" description="Gly residues" evidence="1">
    <location>
        <begin position="80"/>
        <end position="90"/>
    </location>
</feature>
<accession>A0A2J7ZFT2</accession>
<feature type="domain" description="Aminoacyl-transfer RNA synthetases class-II family profile" evidence="2">
    <location>
        <begin position="1"/>
        <end position="125"/>
    </location>
</feature>
<dbReference type="InterPro" id="IPR002317">
    <property type="entry name" value="Ser-tRNA-ligase_type_1"/>
</dbReference>
<dbReference type="GO" id="GO:0004828">
    <property type="term" value="F:serine-tRNA ligase activity"/>
    <property type="evidence" value="ECO:0007669"/>
    <property type="project" value="InterPro"/>
</dbReference>
<dbReference type="GO" id="GO:0005524">
    <property type="term" value="F:ATP binding"/>
    <property type="evidence" value="ECO:0007669"/>
    <property type="project" value="InterPro"/>
</dbReference>
<reference evidence="3 4" key="1">
    <citation type="journal article" date="2017" name="Mol. Biol. Evol.">
        <title>The 4-celled Tetrabaena socialis nuclear genome reveals the essential components for genetic control of cell number at the origin of multicellularity in the volvocine lineage.</title>
        <authorList>
            <person name="Featherston J."/>
            <person name="Arakaki Y."/>
            <person name="Hanschen E.R."/>
            <person name="Ferris P.J."/>
            <person name="Michod R.E."/>
            <person name="Olson B.J.S.C."/>
            <person name="Nozaki H."/>
            <person name="Durand P.M."/>
        </authorList>
    </citation>
    <scope>NUCLEOTIDE SEQUENCE [LARGE SCALE GENOMIC DNA]</scope>
    <source>
        <strain evidence="3 4">NIES-571</strain>
    </source>
</reference>
<sequence>VLDMPSGDLGAPAYRKFDVEAWMPGLGRYGEISSASNCTDYQARRLNIRYRPSHKDAAAPADDEPGEAPAAKGGKKGGKKGAAGGGGGGKTEFVHTLNATACAVPRMIVAILENFQQEDGSVVVPLALRPYLGGMELIGPPAPAKK</sequence>
<dbReference type="GO" id="GO:0006434">
    <property type="term" value="P:seryl-tRNA aminoacylation"/>
    <property type="evidence" value="ECO:0007669"/>
    <property type="project" value="InterPro"/>
</dbReference>
<dbReference type="OrthoDB" id="10264585at2759"/>
<dbReference type="Gene3D" id="3.30.930.10">
    <property type="entry name" value="Bira Bifunctional Protein, Domain 2"/>
    <property type="match status" value="1"/>
</dbReference>
<gene>
    <name evidence="3" type="ORF">TSOC_015099</name>
</gene>
<keyword evidence="4" id="KW-1185">Reference proteome</keyword>
<evidence type="ECO:0000259" key="2">
    <source>
        <dbReference type="PROSITE" id="PS50862"/>
    </source>
</evidence>
<comment type="caution">
    <text evidence="3">The sequence shown here is derived from an EMBL/GenBank/DDBJ whole genome shotgun (WGS) entry which is preliminary data.</text>
</comment>
<evidence type="ECO:0000256" key="1">
    <source>
        <dbReference type="SAM" id="MobiDB-lite"/>
    </source>
</evidence>
<dbReference type="AlphaFoldDB" id="A0A2J7ZFT2"/>
<feature type="region of interest" description="Disordered" evidence="1">
    <location>
        <begin position="52"/>
        <end position="90"/>
    </location>
</feature>
<dbReference type="SUPFAM" id="SSF55681">
    <property type="entry name" value="Class II aaRS and biotin synthetases"/>
    <property type="match status" value="1"/>
</dbReference>
<dbReference type="PANTHER" id="PTHR11778">
    <property type="entry name" value="SERYL-TRNA SYNTHETASE"/>
    <property type="match status" value="1"/>
</dbReference>
<evidence type="ECO:0000313" key="3">
    <source>
        <dbReference type="EMBL" id="PNG99130.1"/>
    </source>
</evidence>
<proteinExistence type="predicted"/>
<dbReference type="PRINTS" id="PR00981">
    <property type="entry name" value="TRNASYNTHSER"/>
</dbReference>
<dbReference type="InterPro" id="IPR006195">
    <property type="entry name" value="aa-tRNA-synth_II"/>
</dbReference>
<organism evidence="3 4">
    <name type="scientific">Tetrabaena socialis</name>
    <dbReference type="NCBI Taxonomy" id="47790"/>
    <lineage>
        <taxon>Eukaryota</taxon>
        <taxon>Viridiplantae</taxon>
        <taxon>Chlorophyta</taxon>
        <taxon>core chlorophytes</taxon>
        <taxon>Chlorophyceae</taxon>
        <taxon>CS clade</taxon>
        <taxon>Chlamydomonadales</taxon>
        <taxon>Tetrabaenaceae</taxon>
        <taxon>Tetrabaena</taxon>
    </lineage>
</organism>
<dbReference type="PROSITE" id="PS50862">
    <property type="entry name" value="AA_TRNA_LIGASE_II"/>
    <property type="match status" value="1"/>
</dbReference>
<evidence type="ECO:0000313" key="4">
    <source>
        <dbReference type="Proteomes" id="UP000236333"/>
    </source>
</evidence>